<dbReference type="InterPro" id="IPR023408">
    <property type="entry name" value="MscS_beta-dom_sf"/>
</dbReference>
<sequence length="275" mass="30524">MEEFNIGESLETFLPLAIPYLLKIVLAILTLIIGMSIIKRLIKFLRTRLEKRNADPSLIPFLSGILRATLIVMLIITVASMVGIATTSFVAVLGAAGLAIGLALQGSLANFAGGVMILIMKPFKVGEVIEAQGVIASVSEIQIFHTVLKSYDNKTIIIPNGPLYNDKIINYSTEATRVVEWIFGISYDDNIDQARQIIDEIVYTDDRVIDKESKYINVAELADSSVNLKVRARVNQPDFWSLFFDVTEKVKKAFDQQGITIPYPQVDAHLHQKTP</sequence>
<dbReference type="Pfam" id="PF21088">
    <property type="entry name" value="MS_channel_1st"/>
    <property type="match status" value="1"/>
</dbReference>
<dbReference type="Pfam" id="PF21082">
    <property type="entry name" value="MS_channel_3rd"/>
    <property type="match status" value="1"/>
</dbReference>
<evidence type="ECO:0000259" key="8">
    <source>
        <dbReference type="Pfam" id="PF00924"/>
    </source>
</evidence>
<dbReference type="SUPFAM" id="SSF82689">
    <property type="entry name" value="Mechanosensitive channel protein MscS (YggB), C-terminal domain"/>
    <property type="match status" value="1"/>
</dbReference>
<dbReference type="GO" id="GO:0008381">
    <property type="term" value="F:mechanosensitive monoatomic ion channel activity"/>
    <property type="evidence" value="ECO:0007669"/>
    <property type="project" value="InterPro"/>
</dbReference>
<dbReference type="InterPro" id="IPR045275">
    <property type="entry name" value="MscS_archaea/bacteria_type"/>
</dbReference>
<dbReference type="InterPro" id="IPR049278">
    <property type="entry name" value="MS_channel_C"/>
</dbReference>
<feature type="domain" description="Mechanosensitive ion channel MscS C-terminal" evidence="9">
    <location>
        <begin position="179"/>
        <end position="261"/>
    </location>
</feature>
<name>A0AA49JF26_9BACT</name>
<comment type="subcellular location">
    <subcellularLocation>
        <location evidence="1">Cell membrane</location>
        <topology evidence="1">Multi-pass membrane protein</topology>
    </subcellularLocation>
</comment>
<evidence type="ECO:0000256" key="5">
    <source>
        <dbReference type="ARBA" id="ARBA00022989"/>
    </source>
</evidence>
<evidence type="ECO:0000256" key="1">
    <source>
        <dbReference type="ARBA" id="ARBA00004651"/>
    </source>
</evidence>
<evidence type="ECO:0000313" key="11">
    <source>
        <dbReference type="EMBL" id="WKN35004.1"/>
    </source>
</evidence>
<dbReference type="InterPro" id="IPR011066">
    <property type="entry name" value="MscS_channel_C_sf"/>
</dbReference>
<evidence type="ECO:0000256" key="7">
    <source>
        <dbReference type="SAM" id="Phobius"/>
    </source>
</evidence>
<accession>A0AA49JF26</accession>
<organism evidence="11">
    <name type="scientific">Roseihalotalea indica</name>
    <dbReference type="NCBI Taxonomy" id="2867963"/>
    <lineage>
        <taxon>Bacteria</taxon>
        <taxon>Pseudomonadati</taxon>
        <taxon>Bacteroidota</taxon>
        <taxon>Cytophagia</taxon>
        <taxon>Cytophagales</taxon>
        <taxon>Catalimonadaceae</taxon>
        <taxon>Roseihalotalea</taxon>
    </lineage>
</organism>
<keyword evidence="4 7" id="KW-0812">Transmembrane</keyword>
<keyword evidence="3" id="KW-1003">Cell membrane</keyword>
<keyword evidence="5 7" id="KW-1133">Transmembrane helix</keyword>
<feature type="transmembrane region" description="Helical" evidence="7">
    <location>
        <begin position="58"/>
        <end position="84"/>
    </location>
</feature>
<evidence type="ECO:0000256" key="4">
    <source>
        <dbReference type="ARBA" id="ARBA00022692"/>
    </source>
</evidence>
<keyword evidence="6 7" id="KW-0472">Membrane</keyword>
<dbReference type="Gene3D" id="3.30.70.100">
    <property type="match status" value="1"/>
</dbReference>
<evidence type="ECO:0000256" key="2">
    <source>
        <dbReference type="ARBA" id="ARBA00008017"/>
    </source>
</evidence>
<dbReference type="EMBL" id="CP120682">
    <property type="protein sequence ID" value="WKN35004.1"/>
    <property type="molecule type" value="Genomic_DNA"/>
</dbReference>
<dbReference type="AlphaFoldDB" id="A0AA49JF26"/>
<dbReference type="GO" id="GO:0005886">
    <property type="term" value="C:plasma membrane"/>
    <property type="evidence" value="ECO:0007669"/>
    <property type="project" value="UniProtKB-SubCell"/>
</dbReference>
<gene>
    <name evidence="11" type="ORF">K4G66_21745</name>
</gene>
<feature type="transmembrane region" description="Helical" evidence="7">
    <location>
        <begin position="20"/>
        <end position="38"/>
    </location>
</feature>
<evidence type="ECO:0000259" key="10">
    <source>
        <dbReference type="Pfam" id="PF21088"/>
    </source>
</evidence>
<feature type="domain" description="Mechanosensitive ion channel MscS" evidence="8">
    <location>
        <begin position="107"/>
        <end position="172"/>
    </location>
</feature>
<dbReference type="Gene3D" id="2.30.30.60">
    <property type="match status" value="1"/>
</dbReference>
<dbReference type="InterPro" id="IPR011014">
    <property type="entry name" value="MscS_channel_TM-2"/>
</dbReference>
<evidence type="ECO:0000256" key="6">
    <source>
        <dbReference type="ARBA" id="ARBA00023136"/>
    </source>
</evidence>
<comment type="similarity">
    <text evidence="2">Belongs to the MscS (TC 1.A.23) family.</text>
</comment>
<dbReference type="InterPro" id="IPR010920">
    <property type="entry name" value="LSM_dom_sf"/>
</dbReference>
<evidence type="ECO:0000256" key="3">
    <source>
        <dbReference type="ARBA" id="ARBA00022475"/>
    </source>
</evidence>
<reference evidence="11" key="1">
    <citation type="journal article" date="2023" name="Comput. Struct. Biotechnol. J.">
        <title>Discovery of a novel marine Bacteroidetes with a rich repertoire of carbohydrate-active enzymes.</title>
        <authorList>
            <person name="Chen B."/>
            <person name="Liu G."/>
            <person name="Chen Q."/>
            <person name="Wang H."/>
            <person name="Liu L."/>
            <person name="Tang K."/>
        </authorList>
    </citation>
    <scope>NUCLEOTIDE SEQUENCE</scope>
    <source>
        <strain evidence="11">TK19036</strain>
    </source>
</reference>
<dbReference type="PANTHER" id="PTHR30221:SF1">
    <property type="entry name" value="SMALL-CONDUCTANCE MECHANOSENSITIVE CHANNEL"/>
    <property type="match status" value="1"/>
</dbReference>
<proteinExistence type="inferred from homology"/>
<reference evidence="11" key="2">
    <citation type="journal article" date="2024" name="Antonie Van Leeuwenhoek">
        <title>Roseihalotalea indica gen. nov., sp. nov., a halophilic Bacteroidetes from mesopelagic Southwest Indian Ocean with higher carbohydrate metabolic potential.</title>
        <authorList>
            <person name="Chen B."/>
            <person name="Zhang M."/>
            <person name="Lin D."/>
            <person name="Ye J."/>
            <person name="Tang K."/>
        </authorList>
    </citation>
    <scope>NUCLEOTIDE SEQUENCE</scope>
    <source>
        <strain evidence="11">TK19036</strain>
    </source>
</reference>
<feature type="domain" description="Mechanosensitive ion channel transmembrane helices 2/3" evidence="10">
    <location>
        <begin position="64"/>
        <end position="105"/>
    </location>
</feature>
<dbReference type="SUPFAM" id="SSF50182">
    <property type="entry name" value="Sm-like ribonucleoproteins"/>
    <property type="match status" value="1"/>
</dbReference>
<dbReference type="PANTHER" id="PTHR30221">
    <property type="entry name" value="SMALL-CONDUCTANCE MECHANOSENSITIVE CHANNEL"/>
    <property type="match status" value="1"/>
</dbReference>
<dbReference type="Gene3D" id="1.10.287.1260">
    <property type="match status" value="1"/>
</dbReference>
<evidence type="ECO:0000259" key="9">
    <source>
        <dbReference type="Pfam" id="PF21082"/>
    </source>
</evidence>
<protein>
    <submittedName>
        <fullName evidence="11">Mechanosensitive ion channel</fullName>
    </submittedName>
</protein>
<dbReference type="SUPFAM" id="SSF82861">
    <property type="entry name" value="Mechanosensitive channel protein MscS (YggB), transmembrane region"/>
    <property type="match status" value="1"/>
</dbReference>
<dbReference type="Pfam" id="PF00924">
    <property type="entry name" value="MS_channel_2nd"/>
    <property type="match status" value="1"/>
</dbReference>
<feature type="transmembrane region" description="Helical" evidence="7">
    <location>
        <begin position="90"/>
        <end position="119"/>
    </location>
</feature>
<dbReference type="InterPro" id="IPR049142">
    <property type="entry name" value="MS_channel_1st"/>
</dbReference>
<dbReference type="InterPro" id="IPR006685">
    <property type="entry name" value="MscS_channel_2nd"/>
</dbReference>